<protein>
    <submittedName>
        <fullName evidence="8">YicC family protein</fullName>
    </submittedName>
</protein>
<dbReference type="NCBIfam" id="TIGR00255">
    <property type="entry name" value="YicC/YloC family endoribonuclease"/>
    <property type="match status" value="1"/>
</dbReference>
<keyword evidence="4" id="KW-0378">Hydrolase</keyword>
<sequence>MPIRSMTGYGQALHEQNSFRVSVEIRSVNHRFAEFQVRLAKEYAGLDDVIRDTLSSYVARGRCDVYIGIESASALSKRVSVDWGLLSELVRIEHEAHARGFELAPVNWLTEMDVLSVETVSTRLDEVQDPIVEAVKKACEALIAMRTREGERLDADLRGKLSILEKTVTELTVQADGAEARVRAKLLERLKELELSVSPERLLAEVTLLLERSAVDEELVRLKSHIEEFYRSLEGGSPVGRRLDFIVQEMHREVNTVASKAADFNVSRPIVDAKTVIEQLREQVQNIE</sequence>
<comment type="similarity">
    <text evidence="5">Belongs to the YicC/YloC family.</text>
</comment>
<dbReference type="InterPro" id="IPR013551">
    <property type="entry name" value="YicC-like_C"/>
</dbReference>
<evidence type="ECO:0000259" key="6">
    <source>
        <dbReference type="Pfam" id="PF03755"/>
    </source>
</evidence>
<dbReference type="PANTHER" id="PTHR30636:SF3">
    <property type="entry name" value="UPF0701 PROTEIN YICC"/>
    <property type="match status" value="1"/>
</dbReference>
<dbReference type="AlphaFoldDB" id="A0A9X7W2E7"/>
<proteinExistence type="inferred from homology"/>
<evidence type="ECO:0000256" key="5">
    <source>
        <dbReference type="ARBA" id="ARBA00035648"/>
    </source>
</evidence>
<feature type="domain" description="Endoribonuclease YicC-like C-terminal" evidence="7">
    <location>
        <begin position="175"/>
        <end position="288"/>
    </location>
</feature>
<dbReference type="InterPro" id="IPR005229">
    <property type="entry name" value="YicC/YloC-like"/>
</dbReference>
<gene>
    <name evidence="8" type="ORF">JZ786_11695</name>
</gene>
<evidence type="ECO:0000313" key="9">
    <source>
        <dbReference type="Proteomes" id="UP000663505"/>
    </source>
</evidence>
<dbReference type="KEGG" id="afx:JZ786_11695"/>
<evidence type="ECO:0000256" key="1">
    <source>
        <dbReference type="ARBA" id="ARBA00001968"/>
    </source>
</evidence>
<organism evidence="8 9">
    <name type="scientific">Alicyclobacillus mengziensis</name>
    <dbReference type="NCBI Taxonomy" id="2931921"/>
    <lineage>
        <taxon>Bacteria</taxon>
        <taxon>Bacillati</taxon>
        <taxon>Bacillota</taxon>
        <taxon>Bacilli</taxon>
        <taxon>Bacillales</taxon>
        <taxon>Alicyclobacillaceae</taxon>
        <taxon>Alicyclobacillus</taxon>
    </lineage>
</organism>
<keyword evidence="2" id="KW-0540">Nuclease</keyword>
<evidence type="ECO:0000256" key="4">
    <source>
        <dbReference type="ARBA" id="ARBA00022801"/>
    </source>
</evidence>
<dbReference type="RefSeq" id="WP_206658809.1">
    <property type="nucleotide sequence ID" value="NZ_CP071182.1"/>
</dbReference>
<dbReference type="EMBL" id="CP071182">
    <property type="protein sequence ID" value="QSO49498.1"/>
    <property type="molecule type" value="Genomic_DNA"/>
</dbReference>
<dbReference type="Proteomes" id="UP000663505">
    <property type="component" value="Chromosome"/>
</dbReference>
<dbReference type="GO" id="GO:0016787">
    <property type="term" value="F:hydrolase activity"/>
    <property type="evidence" value="ECO:0007669"/>
    <property type="project" value="UniProtKB-KW"/>
</dbReference>
<accession>A0A9X7W2E7</accession>
<dbReference type="Pfam" id="PF08340">
    <property type="entry name" value="YicC-like_C"/>
    <property type="match status" value="1"/>
</dbReference>
<reference evidence="8 9" key="1">
    <citation type="submission" date="2021-02" db="EMBL/GenBank/DDBJ databases">
        <title>Alicyclobacillus curvatus sp. nov. and Alicyclobacillus mengziensis sp. nov., two acidophilic bacteria isolated from acid mine drainage.</title>
        <authorList>
            <person name="Huang Y."/>
        </authorList>
    </citation>
    <scope>NUCLEOTIDE SEQUENCE [LARGE SCALE GENOMIC DNA]</scope>
    <source>
        <strain evidence="8 9">S30H14</strain>
    </source>
</reference>
<comment type="cofactor">
    <cofactor evidence="1">
        <name>a divalent metal cation</name>
        <dbReference type="ChEBI" id="CHEBI:60240"/>
    </cofactor>
</comment>
<dbReference type="InterPro" id="IPR013527">
    <property type="entry name" value="YicC-like_N"/>
</dbReference>
<keyword evidence="3" id="KW-0255">Endonuclease</keyword>
<evidence type="ECO:0000256" key="3">
    <source>
        <dbReference type="ARBA" id="ARBA00022759"/>
    </source>
</evidence>
<dbReference type="Pfam" id="PF03755">
    <property type="entry name" value="YicC-like_N"/>
    <property type="match status" value="1"/>
</dbReference>
<keyword evidence="9" id="KW-1185">Reference proteome</keyword>
<evidence type="ECO:0000259" key="7">
    <source>
        <dbReference type="Pfam" id="PF08340"/>
    </source>
</evidence>
<dbReference type="GO" id="GO:0004521">
    <property type="term" value="F:RNA endonuclease activity"/>
    <property type="evidence" value="ECO:0007669"/>
    <property type="project" value="InterPro"/>
</dbReference>
<evidence type="ECO:0000313" key="8">
    <source>
        <dbReference type="EMBL" id="QSO49498.1"/>
    </source>
</evidence>
<name>A0A9X7W2E7_9BACL</name>
<evidence type="ECO:0000256" key="2">
    <source>
        <dbReference type="ARBA" id="ARBA00022722"/>
    </source>
</evidence>
<feature type="domain" description="Endoribonuclease YicC-like N-terminal" evidence="6">
    <location>
        <begin position="3"/>
        <end position="154"/>
    </location>
</feature>
<dbReference type="PANTHER" id="PTHR30636">
    <property type="entry name" value="UPF0701 PROTEIN YICC"/>
    <property type="match status" value="1"/>
</dbReference>